<feature type="non-terminal residue" evidence="11">
    <location>
        <position position="1"/>
    </location>
</feature>
<dbReference type="GO" id="GO:0005911">
    <property type="term" value="C:cell-cell junction"/>
    <property type="evidence" value="ECO:0007669"/>
    <property type="project" value="TreeGrafter"/>
</dbReference>
<keyword evidence="3" id="KW-0677">Repeat</keyword>
<dbReference type="PANTHER" id="PTHR24025">
    <property type="entry name" value="DESMOGLEIN FAMILY MEMBER"/>
    <property type="match status" value="1"/>
</dbReference>
<evidence type="ECO:0000256" key="2">
    <source>
        <dbReference type="ARBA" id="ARBA00022692"/>
    </source>
</evidence>
<keyword evidence="2" id="KW-0812">Transmembrane</keyword>
<dbReference type="FunFam" id="2.60.40.60:FF:000116">
    <property type="entry name" value="Dachsous cadherin-related 2"/>
    <property type="match status" value="1"/>
</dbReference>
<keyword evidence="5" id="KW-0130">Cell adhesion</keyword>
<evidence type="ECO:0000313" key="11">
    <source>
        <dbReference type="EMBL" id="CAL1540133.1"/>
    </source>
</evidence>
<dbReference type="GO" id="GO:0005509">
    <property type="term" value="F:calcium ion binding"/>
    <property type="evidence" value="ECO:0007669"/>
    <property type="project" value="UniProtKB-UniRule"/>
</dbReference>
<gene>
    <name evidence="11" type="ORF">GSLYS_00013866001</name>
</gene>
<keyword evidence="8" id="KW-0325">Glycoprotein</keyword>
<evidence type="ECO:0000256" key="5">
    <source>
        <dbReference type="ARBA" id="ARBA00022889"/>
    </source>
</evidence>
<organism evidence="11 12">
    <name type="scientific">Lymnaea stagnalis</name>
    <name type="common">Great pond snail</name>
    <name type="synonym">Helix stagnalis</name>
    <dbReference type="NCBI Taxonomy" id="6523"/>
    <lineage>
        <taxon>Eukaryota</taxon>
        <taxon>Metazoa</taxon>
        <taxon>Spiralia</taxon>
        <taxon>Lophotrochozoa</taxon>
        <taxon>Mollusca</taxon>
        <taxon>Gastropoda</taxon>
        <taxon>Heterobranchia</taxon>
        <taxon>Euthyneura</taxon>
        <taxon>Panpulmonata</taxon>
        <taxon>Hygrophila</taxon>
        <taxon>Lymnaeoidea</taxon>
        <taxon>Lymnaeidae</taxon>
        <taxon>Lymnaea</taxon>
    </lineage>
</organism>
<dbReference type="InterPro" id="IPR020894">
    <property type="entry name" value="Cadherin_CS"/>
</dbReference>
<sequence length="148" mass="15627">DSSYQFQVEAVDTDNLTTQAVVRVEISDVNDNHPRFEPREYAINVMLNASPGPLVNVQARDRDSGIFGTVTYSIIGGNDNQIFGINADTGAISLIGSLPGGLLTLTVRATDGGGLTSLDNAVVAVSVISGTVHPPVFTPTMFNFTISE</sequence>
<evidence type="ECO:0000256" key="8">
    <source>
        <dbReference type="ARBA" id="ARBA00023180"/>
    </source>
</evidence>
<feature type="non-terminal residue" evidence="11">
    <location>
        <position position="148"/>
    </location>
</feature>
<comment type="subcellular location">
    <subcellularLocation>
        <location evidence="1">Membrane</location>
    </subcellularLocation>
</comment>
<feature type="domain" description="Cadherin" evidence="10">
    <location>
        <begin position="37"/>
        <end position="137"/>
    </location>
</feature>
<keyword evidence="6" id="KW-1133">Transmembrane helix</keyword>
<dbReference type="GO" id="GO:0007156">
    <property type="term" value="P:homophilic cell adhesion via plasma membrane adhesion molecules"/>
    <property type="evidence" value="ECO:0007669"/>
    <property type="project" value="InterPro"/>
</dbReference>
<dbReference type="CDD" id="cd11304">
    <property type="entry name" value="Cadherin_repeat"/>
    <property type="match status" value="2"/>
</dbReference>
<dbReference type="InterPro" id="IPR002126">
    <property type="entry name" value="Cadherin-like_dom"/>
</dbReference>
<keyword evidence="4 9" id="KW-0106">Calcium</keyword>
<dbReference type="Pfam" id="PF00028">
    <property type="entry name" value="Cadherin"/>
    <property type="match status" value="1"/>
</dbReference>
<accession>A0AAV2I5X7</accession>
<comment type="caution">
    <text evidence="11">The sequence shown here is derived from an EMBL/GenBank/DDBJ whole genome shotgun (WGS) entry which is preliminary data.</text>
</comment>
<dbReference type="Gene3D" id="2.60.40.60">
    <property type="entry name" value="Cadherins"/>
    <property type="match status" value="2"/>
</dbReference>
<dbReference type="AlphaFoldDB" id="A0AAV2I5X7"/>
<dbReference type="SMART" id="SM00112">
    <property type="entry name" value="CA"/>
    <property type="match status" value="1"/>
</dbReference>
<evidence type="ECO:0000256" key="7">
    <source>
        <dbReference type="ARBA" id="ARBA00023136"/>
    </source>
</evidence>
<dbReference type="PANTHER" id="PTHR24025:SF22">
    <property type="entry name" value="CADHERIN DOMAIN-CONTAINING PROTEIN"/>
    <property type="match status" value="1"/>
</dbReference>
<dbReference type="SUPFAM" id="SSF49313">
    <property type="entry name" value="Cadherin-like"/>
    <property type="match status" value="1"/>
</dbReference>
<name>A0AAV2I5X7_LYMST</name>
<evidence type="ECO:0000256" key="4">
    <source>
        <dbReference type="ARBA" id="ARBA00022837"/>
    </source>
</evidence>
<feature type="domain" description="Cadherin" evidence="10">
    <location>
        <begin position="2"/>
        <end position="36"/>
    </location>
</feature>
<protein>
    <recommendedName>
        <fullName evidence="10">Cadherin domain-containing protein</fullName>
    </recommendedName>
</protein>
<dbReference type="InterPro" id="IPR050971">
    <property type="entry name" value="Cadherin-domain_protein"/>
</dbReference>
<reference evidence="11 12" key="1">
    <citation type="submission" date="2024-04" db="EMBL/GenBank/DDBJ databases">
        <authorList>
            <consortium name="Genoscope - CEA"/>
            <person name="William W."/>
        </authorList>
    </citation>
    <scope>NUCLEOTIDE SEQUENCE [LARGE SCALE GENOMIC DNA]</scope>
</reference>
<dbReference type="PRINTS" id="PR00205">
    <property type="entry name" value="CADHERIN"/>
</dbReference>
<dbReference type="InterPro" id="IPR015919">
    <property type="entry name" value="Cadherin-like_sf"/>
</dbReference>
<dbReference type="PROSITE" id="PS00232">
    <property type="entry name" value="CADHERIN_1"/>
    <property type="match status" value="1"/>
</dbReference>
<evidence type="ECO:0000313" key="12">
    <source>
        <dbReference type="Proteomes" id="UP001497497"/>
    </source>
</evidence>
<dbReference type="Proteomes" id="UP001497497">
    <property type="component" value="Unassembled WGS sequence"/>
</dbReference>
<evidence type="ECO:0000256" key="9">
    <source>
        <dbReference type="PROSITE-ProRule" id="PRU00043"/>
    </source>
</evidence>
<keyword evidence="12" id="KW-1185">Reference proteome</keyword>
<proteinExistence type="predicted"/>
<dbReference type="GO" id="GO:0005886">
    <property type="term" value="C:plasma membrane"/>
    <property type="evidence" value="ECO:0007669"/>
    <property type="project" value="InterPro"/>
</dbReference>
<dbReference type="EMBL" id="CAXITT010000373">
    <property type="protein sequence ID" value="CAL1540133.1"/>
    <property type="molecule type" value="Genomic_DNA"/>
</dbReference>
<evidence type="ECO:0000259" key="10">
    <source>
        <dbReference type="PROSITE" id="PS50268"/>
    </source>
</evidence>
<evidence type="ECO:0000256" key="1">
    <source>
        <dbReference type="ARBA" id="ARBA00004370"/>
    </source>
</evidence>
<evidence type="ECO:0000256" key="3">
    <source>
        <dbReference type="ARBA" id="ARBA00022737"/>
    </source>
</evidence>
<evidence type="ECO:0000256" key="6">
    <source>
        <dbReference type="ARBA" id="ARBA00022989"/>
    </source>
</evidence>
<keyword evidence="7" id="KW-0472">Membrane</keyword>
<dbReference type="PROSITE" id="PS50268">
    <property type="entry name" value="CADHERIN_2"/>
    <property type="match status" value="2"/>
</dbReference>